<keyword evidence="2" id="KW-1185">Reference proteome</keyword>
<evidence type="ECO:0000313" key="1">
    <source>
        <dbReference type="EMBL" id="CBY93144.1"/>
    </source>
</evidence>
<accession>E8ZJ23</accession>
<evidence type="ECO:0000313" key="2">
    <source>
        <dbReference type="Proteomes" id="UP000008637"/>
    </source>
</evidence>
<protein>
    <submittedName>
        <fullName evidence="1">Uncharacterized protein</fullName>
    </submittedName>
</protein>
<organism evidence="1 2">
    <name type="scientific">Mycoplasma haemofelis (strain Langford 1)</name>
    <name type="common">Haemobartonella felis</name>
    <dbReference type="NCBI Taxonomy" id="941640"/>
    <lineage>
        <taxon>Bacteria</taxon>
        <taxon>Bacillati</taxon>
        <taxon>Mycoplasmatota</taxon>
        <taxon>Mollicutes</taxon>
        <taxon>Mycoplasmataceae</taxon>
        <taxon>Mycoplasma</taxon>
    </lineage>
</organism>
<reference evidence="1 2" key="1">
    <citation type="journal article" date="2011" name="J. Bacteriol.">
        <title>Complete genome sequence of Mycoplasma haemofelis, a hemotropic mycoplasma.</title>
        <authorList>
            <person name="Barker E.N."/>
            <person name="Helps C.R."/>
            <person name="Peters I.R."/>
            <person name="Darby A.C."/>
            <person name="Radford A.D."/>
            <person name="Tasker S."/>
        </authorList>
    </citation>
    <scope>NUCLEOTIDE SEQUENCE [LARGE SCALE GENOMIC DNA]</scope>
    <source>
        <strain evidence="1 2">Langford 1</strain>
    </source>
</reference>
<proteinExistence type="predicted"/>
<name>E8ZJ23_MYCHL</name>
<dbReference type="EMBL" id="FR773153">
    <property type="protein sequence ID" value="CBY93144.1"/>
    <property type="molecule type" value="Genomic_DNA"/>
</dbReference>
<dbReference type="KEGG" id="mha:HF1_11360"/>
<dbReference type="Proteomes" id="UP000008637">
    <property type="component" value="Chromosome"/>
</dbReference>
<dbReference type="HOGENOM" id="CLU_113690_0_0_14"/>
<gene>
    <name evidence="1" type="ORF">HF1_11360</name>
</gene>
<sequence>MKLGNAVLLGGASVTGASAAAGGYYALKPKGITIKEELQNRRFISESDTAQWDEEFKSDKENIKAVIKELSGVDDKDGGIKLRDWCSKQMILEARKYSESLELVRKYCLIRDLASQLLRKGKTLLTSDSSSEDWSNTYKYRKSKSTSRADVGLNDQWASDPNTQETKDLEIIKAWCLKTSGEEFLASDKDAKYDKLHKWCTKEGKSVD</sequence>
<dbReference type="AlphaFoldDB" id="E8ZJ23"/>